<evidence type="ECO:0000256" key="3">
    <source>
        <dbReference type="ARBA" id="ARBA00023157"/>
    </source>
</evidence>
<dbReference type="EMBL" id="QJTF01000008">
    <property type="protein sequence ID" value="PYE88231.1"/>
    <property type="molecule type" value="Genomic_DNA"/>
</dbReference>
<evidence type="ECO:0000313" key="6">
    <source>
        <dbReference type="EMBL" id="PYE88231.1"/>
    </source>
</evidence>
<sequence length="266" mass="28278">MKNAITITIASGAIGLAALFLGYQAGGTRLVEQAAAAEPGAASAAPDRAAIEAIVRDYLIKNPEVMLEVQSALEAKQTAAARDGQREIIAANADKLFKSPGDAVFGNPDGNVTVVEFFDYNCGYCKQALPDMDALLKSDPNIRFVMKEFPILGPDSVKAHIVAQAFKALMPEKYLEFHRALMSLQGRATEQTAIDTAVKLGANEAQLREKMKAPDLAEAFQVNYQLANALNITGTPSYIIGDQVVPGAIGIDGLAQKIAEKRDGNG</sequence>
<dbReference type="GO" id="GO:0016853">
    <property type="term" value="F:isomerase activity"/>
    <property type="evidence" value="ECO:0007669"/>
    <property type="project" value="UniProtKB-KW"/>
</dbReference>
<keyword evidence="1" id="KW-0732">Signal</keyword>
<keyword evidence="2" id="KW-0560">Oxidoreductase</keyword>
<dbReference type="InterPro" id="IPR001853">
    <property type="entry name" value="DSBA-like_thioredoxin_dom"/>
</dbReference>
<feature type="domain" description="Thioredoxin" evidence="5">
    <location>
        <begin position="66"/>
        <end position="263"/>
    </location>
</feature>
<accession>A0A318T2R3</accession>
<dbReference type="Pfam" id="PF18312">
    <property type="entry name" value="ScsC_N"/>
    <property type="match status" value="1"/>
</dbReference>
<dbReference type="PROSITE" id="PS51352">
    <property type="entry name" value="THIOREDOXIN_2"/>
    <property type="match status" value="1"/>
</dbReference>
<gene>
    <name evidence="6" type="ORF">C7477_108102</name>
</gene>
<dbReference type="AlphaFoldDB" id="A0A318T2R3"/>
<keyword evidence="3" id="KW-1015">Disulfide bond</keyword>
<comment type="caution">
    <text evidence="6">The sequence shown here is derived from an EMBL/GenBank/DDBJ whole genome shotgun (WGS) entry which is preliminary data.</text>
</comment>
<dbReference type="CDD" id="cd03023">
    <property type="entry name" value="DsbA_Com1_like"/>
    <property type="match status" value="1"/>
</dbReference>
<keyword evidence="4" id="KW-0676">Redox-active center</keyword>
<keyword evidence="7" id="KW-1185">Reference proteome</keyword>
<name>A0A318T2R3_9HYPH</name>
<dbReference type="InterPro" id="IPR041205">
    <property type="entry name" value="ScsC_N"/>
</dbReference>
<dbReference type="Pfam" id="PF01323">
    <property type="entry name" value="DSBA"/>
    <property type="match status" value="1"/>
</dbReference>
<evidence type="ECO:0000259" key="5">
    <source>
        <dbReference type="PROSITE" id="PS51352"/>
    </source>
</evidence>
<dbReference type="InterPro" id="IPR013766">
    <property type="entry name" value="Thioredoxin_domain"/>
</dbReference>
<protein>
    <submittedName>
        <fullName evidence="6">Protein-disulfide isomerase</fullName>
    </submittedName>
</protein>
<dbReference type="Gene3D" id="3.40.30.10">
    <property type="entry name" value="Glutaredoxin"/>
    <property type="match status" value="1"/>
</dbReference>
<dbReference type="OrthoDB" id="9780147at2"/>
<dbReference type="SUPFAM" id="SSF52833">
    <property type="entry name" value="Thioredoxin-like"/>
    <property type="match status" value="1"/>
</dbReference>
<keyword evidence="6" id="KW-0413">Isomerase</keyword>
<dbReference type="GO" id="GO:0016491">
    <property type="term" value="F:oxidoreductase activity"/>
    <property type="evidence" value="ECO:0007669"/>
    <property type="project" value="UniProtKB-KW"/>
</dbReference>
<organism evidence="6 7">
    <name type="scientific">Phyllobacterium leguminum</name>
    <dbReference type="NCBI Taxonomy" id="314237"/>
    <lineage>
        <taxon>Bacteria</taxon>
        <taxon>Pseudomonadati</taxon>
        <taxon>Pseudomonadota</taxon>
        <taxon>Alphaproteobacteria</taxon>
        <taxon>Hyphomicrobiales</taxon>
        <taxon>Phyllobacteriaceae</taxon>
        <taxon>Phyllobacterium</taxon>
    </lineage>
</organism>
<evidence type="ECO:0000313" key="7">
    <source>
        <dbReference type="Proteomes" id="UP000247454"/>
    </source>
</evidence>
<dbReference type="PANTHER" id="PTHR13887">
    <property type="entry name" value="GLUTATHIONE S-TRANSFERASE KAPPA"/>
    <property type="match status" value="1"/>
</dbReference>
<proteinExistence type="predicted"/>
<reference evidence="6 7" key="1">
    <citation type="submission" date="2018-06" db="EMBL/GenBank/DDBJ databases">
        <title>Genomic Encyclopedia of Type Strains, Phase III (KMG-III): the genomes of soil and plant-associated and newly described type strains.</title>
        <authorList>
            <person name="Whitman W."/>
        </authorList>
    </citation>
    <scope>NUCLEOTIDE SEQUENCE [LARGE SCALE GENOMIC DNA]</scope>
    <source>
        <strain evidence="6 7">ORS 1419</strain>
    </source>
</reference>
<dbReference type="InterPro" id="IPR036249">
    <property type="entry name" value="Thioredoxin-like_sf"/>
</dbReference>
<evidence type="ECO:0000256" key="2">
    <source>
        <dbReference type="ARBA" id="ARBA00023002"/>
    </source>
</evidence>
<evidence type="ECO:0000256" key="4">
    <source>
        <dbReference type="ARBA" id="ARBA00023284"/>
    </source>
</evidence>
<evidence type="ECO:0000256" key="1">
    <source>
        <dbReference type="ARBA" id="ARBA00022729"/>
    </source>
</evidence>
<dbReference type="RefSeq" id="WP_110751198.1">
    <property type="nucleotide sequence ID" value="NZ_QJTF01000008.1"/>
</dbReference>
<dbReference type="Proteomes" id="UP000247454">
    <property type="component" value="Unassembled WGS sequence"/>
</dbReference>
<dbReference type="PANTHER" id="PTHR13887:SF14">
    <property type="entry name" value="DISULFIDE BOND FORMATION PROTEIN D"/>
    <property type="match status" value="1"/>
</dbReference>